<comment type="caution">
    <text evidence="1">The sequence shown here is derived from an EMBL/GenBank/DDBJ whole genome shotgun (WGS) entry which is preliminary data.</text>
</comment>
<protein>
    <submittedName>
        <fullName evidence="1">Uncharacterized protein</fullName>
    </submittedName>
</protein>
<organism evidence="1 2">
    <name type="scientific">Brachionus plicatilis</name>
    <name type="common">Marine rotifer</name>
    <name type="synonym">Brachionus muelleri</name>
    <dbReference type="NCBI Taxonomy" id="10195"/>
    <lineage>
        <taxon>Eukaryota</taxon>
        <taxon>Metazoa</taxon>
        <taxon>Spiralia</taxon>
        <taxon>Gnathifera</taxon>
        <taxon>Rotifera</taxon>
        <taxon>Eurotatoria</taxon>
        <taxon>Monogononta</taxon>
        <taxon>Pseudotrocha</taxon>
        <taxon>Ploima</taxon>
        <taxon>Brachionidae</taxon>
        <taxon>Brachionus</taxon>
    </lineage>
</organism>
<accession>A0A3M7T6L6</accession>
<gene>
    <name evidence="1" type="ORF">BpHYR1_005059</name>
</gene>
<dbReference type="Proteomes" id="UP000276133">
    <property type="component" value="Unassembled WGS sequence"/>
</dbReference>
<keyword evidence="2" id="KW-1185">Reference proteome</keyword>
<dbReference type="AlphaFoldDB" id="A0A3M7T6L6"/>
<name>A0A3M7T6L6_BRAPC</name>
<proteinExistence type="predicted"/>
<sequence>MKIFCEIFHRAMNSSSRFNGACFQYISPNITTGIEPNQTDSSFRQVDDSQAALFVIVVVCFYKRDLDGRFYCWHKKKNDLYETQRDETKKTIHVIFNDSSKLLASVAVEPDLFDKILNTNNLKILTFENIILGNFYPKDQTKFIRSAWDKITYDLLCLAKAHST</sequence>
<evidence type="ECO:0000313" key="2">
    <source>
        <dbReference type="Proteomes" id="UP000276133"/>
    </source>
</evidence>
<dbReference type="OrthoDB" id="10471358at2759"/>
<dbReference type="EMBL" id="REGN01000212">
    <property type="protein sequence ID" value="RNA43559.1"/>
    <property type="molecule type" value="Genomic_DNA"/>
</dbReference>
<evidence type="ECO:0000313" key="1">
    <source>
        <dbReference type="EMBL" id="RNA43559.1"/>
    </source>
</evidence>
<reference evidence="1 2" key="1">
    <citation type="journal article" date="2018" name="Sci. Rep.">
        <title>Genomic signatures of local adaptation to the degree of environmental predictability in rotifers.</title>
        <authorList>
            <person name="Franch-Gras L."/>
            <person name="Hahn C."/>
            <person name="Garcia-Roger E.M."/>
            <person name="Carmona M.J."/>
            <person name="Serra M."/>
            <person name="Gomez A."/>
        </authorList>
    </citation>
    <scope>NUCLEOTIDE SEQUENCE [LARGE SCALE GENOMIC DNA]</scope>
    <source>
        <strain evidence="1">HYR1</strain>
    </source>
</reference>